<sequence length="521" mass="59411">MVRKDKNKKVETDDLEQNQFSKAVENLKRIYKDKILPLEEHYLFESFHSPPLTDADISAKPSVLLLGQYSVGKTTFIKYILDRDFPGCHIGPEPTTDGFFAIIGNKEDRIIPGSAAAVSTDLPFTALNRFGQAFLNKFQISEVNSPILDNITLIDTPGVLSGEKQSIGRAYDYPEVAKWFAERADLILLLFDAHKLDISDEFKSVIHMLKGHEDKMRVILNKADMVNGQQLMRVYGALMWSLGKVLNTPEVCRVYIGSFWDEELRCKDCEILLKAEEEDLLKDLRVLPRNAAIRKVNEMVKRAKLAKVHALIISQLKKEMPSMFKKDSKQKGLIDNLPEIFKKLQQIHGLAPSDFPDCKEFQEKLKSHNFDKFNKYSNSKMATIDEVLTVDMPKIMNDFPQGNAKVPEIMKNPFETTDDMNRGEHIFEWDSFDKSKYTEKFNSLNTINQLLSGTTAKPILEETGLDQKVLGKIWVLADITKDGYLDRDEFCIAMRLCELANSGTALPETLPSTMYPPKRRI</sequence>
<evidence type="ECO:0000256" key="4">
    <source>
        <dbReference type="ARBA" id="ARBA00022723"/>
    </source>
</evidence>
<dbReference type="GO" id="GO:0005509">
    <property type="term" value="F:calcium ion binding"/>
    <property type="evidence" value="ECO:0007669"/>
    <property type="project" value="InterPro"/>
</dbReference>
<dbReference type="OrthoDB" id="1716625at2759"/>
<protein>
    <recommendedName>
        <fullName evidence="14">Past-1</fullName>
    </recommendedName>
</protein>
<evidence type="ECO:0000256" key="8">
    <source>
        <dbReference type="ARBA" id="ARBA00023136"/>
    </source>
</evidence>
<dbReference type="Pfam" id="PF18150">
    <property type="entry name" value="DUF5600"/>
    <property type="match status" value="1"/>
</dbReference>
<dbReference type="InterPro" id="IPR011992">
    <property type="entry name" value="EF-hand-dom_pair"/>
</dbReference>
<dbReference type="PANTHER" id="PTHR11216:SF31">
    <property type="entry name" value="AT21416P"/>
    <property type="match status" value="1"/>
</dbReference>
<dbReference type="Gene3D" id="1.10.268.20">
    <property type="match status" value="1"/>
</dbReference>
<dbReference type="InterPro" id="IPR000261">
    <property type="entry name" value="EH_dom"/>
</dbReference>
<dbReference type="GO" id="GO:0016197">
    <property type="term" value="P:endosomal transport"/>
    <property type="evidence" value="ECO:0007669"/>
    <property type="project" value="TreeGrafter"/>
</dbReference>
<dbReference type="Gene3D" id="3.40.50.300">
    <property type="entry name" value="P-loop containing nucleotide triphosphate hydrolases"/>
    <property type="match status" value="1"/>
</dbReference>
<feature type="domain" description="EH" evidence="9">
    <location>
        <begin position="433"/>
        <end position="521"/>
    </location>
</feature>
<dbReference type="SUPFAM" id="SSF47473">
    <property type="entry name" value="EF-hand"/>
    <property type="match status" value="1"/>
</dbReference>
<evidence type="ECO:0000259" key="10">
    <source>
        <dbReference type="PROSITE" id="PS50222"/>
    </source>
</evidence>
<gene>
    <name evidence="12" type="ORF">BCR36DRAFT_584694</name>
</gene>
<dbReference type="FunFam" id="3.40.50.300:FF:000147">
    <property type="entry name" value="EH domain-containing protein 1"/>
    <property type="match status" value="1"/>
</dbReference>
<evidence type="ECO:0000313" key="13">
    <source>
        <dbReference type="Proteomes" id="UP000193719"/>
    </source>
</evidence>
<evidence type="ECO:0000313" key="12">
    <source>
        <dbReference type="EMBL" id="ORX47599.1"/>
    </source>
</evidence>
<dbReference type="InterPro" id="IPR027417">
    <property type="entry name" value="P-loop_NTPase"/>
</dbReference>
<reference evidence="12 13" key="2">
    <citation type="submission" date="2016-08" db="EMBL/GenBank/DDBJ databases">
        <title>Pervasive Adenine N6-methylation of Active Genes in Fungi.</title>
        <authorList>
            <consortium name="DOE Joint Genome Institute"/>
            <person name="Mondo S.J."/>
            <person name="Dannebaum R.O."/>
            <person name="Kuo R.C."/>
            <person name="Labutti K."/>
            <person name="Haridas S."/>
            <person name="Kuo A."/>
            <person name="Salamov A."/>
            <person name="Ahrendt S.R."/>
            <person name="Lipzen A."/>
            <person name="Sullivan W."/>
            <person name="Andreopoulos W.B."/>
            <person name="Clum A."/>
            <person name="Lindquist E."/>
            <person name="Daum C."/>
            <person name="Ramamoorthy G.K."/>
            <person name="Gryganskyi A."/>
            <person name="Culley D."/>
            <person name="Magnuson J.K."/>
            <person name="James T.Y."/>
            <person name="O'Malley M.A."/>
            <person name="Stajich J.E."/>
            <person name="Spatafora J.W."/>
            <person name="Visel A."/>
            <person name="Grigoriev I.V."/>
        </authorList>
    </citation>
    <scope>NUCLEOTIDE SEQUENCE [LARGE SCALE GENOMIC DNA]</scope>
    <source>
        <strain evidence="13">finn</strain>
    </source>
</reference>
<keyword evidence="7" id="KW-0106">Calcium</keyword>
<dbReference type="Pfam" id="PF00350">
    <property type="entry name" value="Dynamin_N"/>
    <property type="match status" value="1"/>
</dbReference>
<evidence type="ECO:0000256" key="3">
    <source>
        <dbReference type="ARBA" id="ARBA00022475"/>
    </source>
</evidence>
<dbReference type="GO" id="GO:0005525">
    <property type="term" value="F:GTP binding"/>
    <property type="evidence" value="ECO:0007669"/>
    <property type="project" value="InterPro"/>
</dbReference>
<evidence type="ECO:0000259" key="11">
    <source>
        <dbReference type="PROSITE" id="PS51718"/>
    </source>
</evidence>
<dbReference type="Pfam" id="PF12763">
    <property type="entry name" value="EH"/>
    <property type="match status" value="1"/>
</dbReference>
<keyword evidence="8" id="KW-0472">Membrane</keyword>
<dbReference type="SMART" id="SM00027">
    <property type="entry name" value="EH"/>
    <property type="match status" value="1"/>
</dbReference>
<keyword evidence="13" id="KW-1185">Reference proteome</keyword>
<evidence type="ECO:0000256" key="1">
    <source>
        <dbReference type="ARBA" id="ARBA00004413"/>
    </source>
</evidence>
<dbReference type="PANTHER" id="PTHR11216">
    <property type="entry name" value="EH DOMAIN"/>
    <property type="match status" value="1"/>
</dbReference>
<keyword evidence="5" id="KW-0547">Nucleotide-binding</keyword>
<dbReference type="GO" id="GO:0006897">
    <property type="term" value="P:endocytosis"/>
    <property type="evidence" value="ECO:0007669"/>
    <property type="project" value="TreeGrafter"/>
</dbReference>
<evidence type="ECO:0008006" key="14">
    <source>
        <dbReference type="Google" id="ProtNLM"/>
    </source>
</evidence>
<evidence type="ECO:0000256" key="2">
    <source>
        <dbReference type="ARBA" id="ARBA00004481"/>
    </source>
</evidence>
<comment type="caution">
    <text evidence="12">The sequence shown here is derived from an EMBL/GenBank/DDBJ whole genome shotgun (WGS) entry which is preliminary data.</text>
</comment>
<dbReference type="InterPro" id="IPR030381">
    <property type="entry name" value="G_DYNAMIN_dom"/>
</dbReference>
<comment type="subcellular location">
    <subcellularLocation>
        <location evidence="1">Cell membrane</location>
        <topology evidence="1">Peripheral membrane protein</topology>
        <orientation evidence="1">Cytoplasmic side</orientation>
    </subcellularLocation>
    <subcellularLocation>
        <location evidence="2">Endosome membrane</location>
        <topology evidence="2">Peripheral membrane protein</topology>
    </subcellularLocation>
</comment>
<evidence type="ECO:0000256" key="6">
    <source>
        <dbReference type="ARBA" id="ARBA00022753"/>
    </source>
</evidence>
<keyword evidence="4" id="KW-0479">Metal-binding</keyword>
<reference evidence="12 13" key="1">
    <citation type="submission" date="2016-08" db="EMBL/GenBank/DDBJ databases">
        <title>Genomes of anaerobic fungi encode conserved fungal cellulosomes for biomass hydrolysis.</title>
        <authorList>
            <consortium name="DOE Joint Genome Institute"/>
            <person name="Haitjema C.H."/>
            <person name="Gilmore S.P."/>
            <person name="Henske J.K."/>
            <person name="Solomon K.V."/>
            <person name="De Groot R."/>
            <person name="Kuo A."/>
            <person name="Mondo S.J."/>
            <person name="Salamov A.A."/>
            <person name="Labutti K."/>
            <person name="Zhao Z."/>
            <person name="Chiniquy J."/>
            <person name="Barry K."/>
            <person name="Brewer H.M."/>
            <person name="Purvine S.O."/>
            <person name="Wright A.T."/>
            <person name="Boxma B."/>
            <person name="Van Alen T."/>
            <person name="Hackstein J.H."/>
            <person name="Baker S.E."/>
            <person name="Grigoriev I.V."/>
            <person name="O'Malley M.A."/>
        </authorList>
    </citation>
    <scope>NUCLEOTIDE SEQUENCE [LARGE SCALE GENOMIC DNA]</scope>
    <source>
        <strain evidence="13">finn</strain>
    </source>
</reference>
<dbReference type="EMBL" id="MCFH01000030">
    <property type="protein sequence ID" value="ORX47599.1"/>
    <property type="molecule type" value="Genomic_DNA"/>
</dbReference>
<accession>A0A1Y1V6A4</accession>
<name>A0A1Y1V6A4_9FUNG</name>
<dbReference type="InterPro" id="IPR031692">
    <property type="entry name" value="EHD_N"/>
</dbReference>
<dbReference type="GO" id="GO:0005886">
    <property type="term" value="C:plasma membrane"/>
    <property type="evidence" value="ECO:0007669"/>
    <property type="project" value="UniProtKB-SubCell"/>
</dbReference>
<dbReference type="GO" id="GO:0010008">
    <property type="term" value="C:endosome membrane"/>
    <property type="evidence" value="ECO:0007669"/>
    <property type="project" value="UniProtKB-SubCell"/>
</dbReference>
<feature type="domain" description="EF-hand" evidence="10">
    <location>
        <begin position="465"/>
        <end position="500"/>
    </location>
</feature>
<dbReference type="CDD" id="cd00052">
    <property type="entry name" value="EH"/>
    <property type="match status" value="1"/>
</dbReference>
<dbReference type="PROSITE" id="PS51718">
    <property type="entry name" value="G_DYNAMIN_2"/>
    <property type="match status" value="1"/>
</dbReference>
<dbReference type="PROSITE" id="PS50031">
    <property type="entry name" value="EH"/>
    <property type="match status" value="1"/>
</dbReference>
<keyword evidence="3" id="KW-1003">Cell membrane</keyword>
<evidence type="ECO:0000256" key="5">
    <source>
        <dbReference type="ARBA" id="ARBA00022741"/>
    </source>
</evidence>
<keyword evidence="6" id="KW-0967">Endosome</keyword>
<dbReference type="InterPro" id="IPR045063">
    <property type="entry name" value="Dynamin_N"/>
</dbReference>
<organism evidence="12 13">
    <name type="scientific">Piromyces finnis</name>
    <dbReference type="NCBI Taxonomy" id="1754191"/>
    <lineage>
        <taxon>Eukaryota</taxon>
        <taxon>Fungi</taxon>
        <taxon>Fungi incertae sedis</taxon>
        <taxon>Chytridiomycota</taxon>
        <taxon>Chytridiomycota incertae sedis</taxon>
        <taxon>Neocallimastigomycetes</taxon>
        <taxon>Neocallimastigales</taxon>
        <taxon>Neocallimastigaceae</taxon>
        <taxon>Piromyces</taxon>
    </lineage>
</organism>
<proteinExistence type="predicted"/>
<feature type="domain" description="Dynamin-type G" evidence="11">
    <location>
        <begin position="57"/>
        <end position="288"/>
    </location>
</feature>
<dbReference type="InterPro" id="IPR002048">
    <property type="entry name" value="EF_hand_dom"/>
</dbReference>
<dbReference type="STRING" id="1754191.A0A1Y1V6A4"/>
<evidence type="ECO:0000259" key="9">
    <source>
        <dbReference type="PROSITE" id="PS50031"/>
    </source>
</evidence>
<dbReference type="Pfam" id="PF16880">
    <property type="entry name" value="EHD_N"/>
    <property type="match status" value="1"/>
</dbReference>
<dbReference type="InterPro" id="IPR040990">
    <property type="entry name" value="DUF5600"/>
</dbReference>
<dbReference type="CDD" id="cd09913">
    <property type="entry name" value="EHD"/>
    <property type="match status" value="1"/>
</dbReference>
<dbReference type="AlphaFoldDB" id="A0A1Y1V6A4"/>
<dbReference type="Gene3D" id="1.10.238.10">
    <property type="entry name" value="EF-hand"/>
    <property type="match status" value="1"/>
</dbReference>
<evidence type="ECO:0000256" key="7">
    <source>
        <dbReference type="ARBA" id="ARBA00022837"/>
    </source>
</evidence>
<dbReference type="Proteomes" id="UP000193719">
    <property type="component" value="Unassembled WGS sequence"/>
</dbReference>
<dbReference type="PROSITE" id="PS50222">
    <property type="entry name" value="EF_HAND_2"/>
    <property type="match status" value="1"/>
</dbReference>
<dbReference type="SUPFAM" id="SSF52540">
    <property type="entry name" value="P-loop containing nucleoside triphosphate hydrolases"/>
    <property type="match status" value="1"/>
</dbReference>